<organism evidence="1 2">
    <name type="scientific">Brassica campestris</name>
    <name type="common">Field mustard</name>
    <dbReference type="NCBI Taxonomy" id="3711"/>
    <lineage>
        <taxon>Eukaryota</taxon>
        <taxon>Viridiplantae</taxon>
        <taxon>Streptophyta</taxon>
        <taxon>Embryophyta</taxon>
        <taxon>Tracheophyta</taxon>
        <taxon>Spermatophyta</taxon>
        <taxon>Magnoliopsida</taxon>
        <taxon>eudicotyledons</taxon>
        <taxon>Gunneridae</taxon>
        <taxon>Pentapetalae</taxon>
        <taxon>rosids</taxon>
        <taxon>malvids</taxon>
        <taxon>Brassicales</taxon>
        <taxon>Brassicaceae</taxon>
        <taxon>Brassiceae</taxon>
        <taxon>Brassica</taxon>
    </lineage>
</organism>
<dbReference type="AlphaFoldDB" id="A0A8D9GNS6"/>
<accession>A0A8D9GNS6</accession>
<evidence type="ECO:0000313" key="1">
    <source>
        <dbReference type="EMBL" id="CAG7884027.1"/>
    </source>
</evidence>
<name>A0A8D9GNS6_BRACM</name>
<dbReference type="EMBL" id="LS974619">
    <property type="protein sequence ID" value="CAG7884027.1"/>
    <property type="molecule type" value="Genomic_DNA"/>
</dbReference>
<dbReference type="Proteomes" id="UP000694005">
    <property type="component" value="Chromosome A03"/>
</dbReference>
<protein>
    <submittedName>
        <fullName evidence="1">Uncharacterized protein</fullName>
    </submittedName>
</protein>
<reference evidence="1 2" key="1">
    <citation type="submission" date="2021-07" db="EMBL/GenBank/DDBJ databases">
        <authorList>
            <consortium name="Genoscope - CEA"/>
            <person name="William W."/>
        </authorList>
    </citation>
    <scope>NUCLEOTIDE SEQUENCE [LARGE SCALE GENOMIC DNA]</scope>
</reference>
<proteinExistence type="predicted"/>
<feature type="non-terminal residue" evidence="1">
    <location>
        <position position="1"/>
    </location>
</feature>
<dbReference type="Gramene" id="A03p53700.2_BraZ1">
    <property type="protein sequence ID" value="A03p53700.2_BraZ1.CDS.1"/>
    <property type="gene ID" value="A03g53700.2_BraZ1"/>
</dbReference>
<gene>
    <name evidence="1" type="ORF">BRAPAZ1V2_A03P53700.2</name>
</gene>
<sequence length="67" mass="7668">FLFSDLRSDFPSVCRYIYIPVADDNKFPEADFVVFFVSQIKPMVCFTLHHLSSSFGLIISILSLGYI</sequence>
<evidence type="ECO:0000313" key="2">
    <source>
        <dbReference type="Proteomes" id="UP000694005"/>
    </source>
</evidence>